<protein>
    <submittedName>
        <fullName evidence="10">PTS sugar transporter subunit IIC</fullName>
    </submittedName>
</protein>
<feature type="transmembrane region" description="Helical" evidence="9">
    <location>
        <begin position="22"/>
        <end position="44"/>
    </location>
</feature>
<dbReference type="Pfam" id="PF03609">
    <property type="entry name" value="EII-Sor"/>
    <property type="match status" value="1"/>
</dbReference>
<comment type="subcellular location">
    <subcellularLocation>
        <location evidence="1">Cell membrane</location>
        <topology evidence="1">Multi-pass membrane protein</topology>
    </subcellularLocation>
</comment>
<keyword evidence="11" id="KW-1185">Reference proteome</keyword>
<dbReference type="PANTHER" id="PTHR32502:SF8">
    <property type="entry name" value="N-ACETYLGALACTOSAMINE PERMEASE IIC COMPONENT 1"/>
    <property type="match status" value="1"/>
</dbReference>
<evidence type="ECO:0000256" key="2">
    <source>
        <dbReference type="ARBA" id="ARBA00022448"/>
    </source>
</evidence>
<keyword evidence="8 9" id="KW-0472">Membrane</keyword>
<dbReference type="PROSITE" id="PS51106">
    <property type="entry name" value="PTS_EIIC_TYPE_4"/>
    <property type="match status" value="1"/>
</dbReference>
<feature type="transmembrane region" description="Helical" evidence="9">
    <location>
        <begin position="144"/>
        <end position="166"/>
    </location>
</feature>
<keyword evidence="6 9" id="KW-0812">Transmembrane</keyword>
<dbReference type="PANTHER" id="PTHR32502">
    <property type="entry name" value="N-ACETYLGALACTOSAMINE PERMEASE II COMPONENT-RELATED"/>
    <property type="match status" value="1"/>
</dbReference>
<evidence type="ECO:0000313" key="10">
    <source>
        <dbReference type="EMBL" id="MBO1306281.1"/>
    </source>
</evidence>
<accession>A0ABS3L9H9</accession>
<organism evidence="10 11">
    <name type="scientific">Candidatus Enterococcus moelleringii</name>
    <dbReference type="NCBI Taxonomy" id="2815325"/>
    <lineage>
        <taxon>Bacteria</taxon>
        <taxon>Bacillati</taxon>
        <taxon>Bacillota</taxon>
        <taxon>Bacilli</taxon>
        <taxon>Lactobacillales</taxon>
        <taxon>Enterococcaceae</taxon>
        <taxon>Enterococcus</taxon>
    </lineage>
</organism>
<evidence type="ECO:0000256" key="5">
    <source>
        <dbReference type="ARBA" id="ARBA00022683"/>
    </source>
</evidence>
<keyword evidence="3" id="KW-1003">Cell membrane</keyword>
<keyword evidence="5" id="KW-0598">Phosphotransferase system</keyword>
<comment type="caution">
    <text evidence="10">The sequence shown here is derived from an EMBL/GenBank/DDBJ whole genome shotgun (WGS) entry which is preliminary data.</text>
</comment>
<evidence type="ECO:0000256" key="3">
    <source>
        <dbReference type="ARBA" id="ARBA00022475"/>
    </source>
</evidence>
<evidence type="ECO:0000256" key="1">
    <source>
        <dbReference type="ARBA" id="ARBA00004651"/>
    </source>
</evidence>
<feature type="transmembrane region" description="Helical" evidence="9">
    <location>
        <begin position="216"/>
        <end position="243"/>
    </location>
</feature>
<gene>
    <name evidence="10" type="ORF">JZO70_08925</name>
</gene>
<evidence type="ECO:0000256" key="6">
    <source>
        <dbReference type="ARBA" id="ARBA00022692"/>
    </source>
</evidence>
<dbReference type="InterPro" id="IPR050303">
    <property type="entry name" value="GatZ_KbaZ_carbometab"/>
</dbReference>
<evidence type="ECO:0000313" key="11">
    <source>
        <dbReference type="Proteomes" id="UP000664601"/>
    </source>
</evidence>
<sequence length="254" mass="27431">MDARTVILAAAMAFLYWFGKSYIGYSAAPIVGAPFIMGLVAGIIHGDVQQGIMISGSIMLIYLGVISPGGQLPSDSALAAACVLPIALNTGISTEVAVTLAVPLGILGAFLYNSKKILNVWFVERADKRVEEADIKGLWRYATLYPLLLGIPVFFLPVFLVGLFGQDIVQPVLNAIPEWLMHGLEAAGGMLPAIGFAMILYMLGRAKYIPFFIIGFYMVQILEVSTLVSAIIAASVAFLVVVLRREFKEDLQNE</sequence>
<evidence type="ECO:0000256" key="8">
    <source>
        <dbReference type="ARBA" id="ARBA00023136"/>
    </source>
</evidence>
<name>A0ABS3L9H9_9ENTE</name>
<keyword evidence="2" id="KW-0813">Transport</keyword>
<keyword evidence="4 10" id="KW-0762">Sugar transport</keyword>
<evidence type="ECO:0000256" key="7">
    <source>
        <dbReference type="ARBA" id="ARBA00022989"/>
    </source>
</evidence>
<reference evidence="10 11" key="1">
    <citation type="submission" date="2021-03" db="EMBL/GenBank/DDBJ databases">
        <title>Enterococcal diversity collection.</title>
        <authorList>
            <person name="Gilmore M.S."/>
            <person name="Schwartzman J."/>
            <person name="Van Tyne D."/>
            <person name="Martin M."/>
            <person name="Earl A.M."/>
            <person name="Manson A.L."/>
            <person name="Straub T."/>
            <person name="Salamzade R."/>
            <person name="Saavedra J."/>
            <person name="Lebreton F."/>
            <person name="Prichula J."/>
            <person name="Schaufler K."/>
            <person name="Gaca A."/>
            <person name="Sgardioli B."/>
            <person name="Wagenaar J."/>
            <person name="Strong T."/>
        </authorList>
    </citation>
    <scope>NUCLEOTIDE SEQUENCE [LARGE SCALE GENOMIC DNA]</scope>
    <source>
        <strain evidence="10 11">669A</strain>
    </source>
</reference>
<dbReference type="InterPro" id="IPR004700">
    <property type="entry name" value="PTS_IIC_man"/>
</dbReference>
<feature type="transmembrane region" description="Helical" evidence="9">
    <location>
        <begin position="92"/>
        <end position="112"/>
    </location>
</feature>
<dbReference type="RefSeq" id="WP_207673215.1">
    <property type="nucleotide sequence ID" value="NZ_JAFREM010000014.1"/>
</dbReference>
<evidence type="ECO:0000256" key="4">
    <source>
        <dbReference type="ARBA" id="ARBA00022597"/>
    </source>
</evidence>
<feature type="transmembrane region" description="Helical" evidence="9">
    <location>
        <begin position="186"/>
        <end position="204"/>
    </location>
</feature>
<proteinExistence type="predicted"/>
<feature type="transmembrane region" description="Helical" evidence="9">
    <location>
        <begin position="51"/>
        <end position="72"/>
    </location>
</feature>
<dbReference type="Proteomes" id="UP000664601">
    <property type="component" value="Unassembled WGS sequence"/>
</dbReference>
<keyword evidence="7 9" id="KW-1133">Transmembrane helix</keyword>
<dbReference type="EMBL" id="JAFREM010000014">
    <property type="protein sequence ID" value="MBO1306281.1"/>
    <property type="molecule type" value="Genomic_DNA"/>
</dbReference>
<evidence type="ECO:0000256" key="9">
    <source>
        <dbReference type="SAM" id="Phobius"/>
    </source>
</evidence>